<comment type="similarity">
    <text evidence="1 6">Belongs to the SOSS-C family.</text>
</comment>
<proteinExistence type="inferred from homology"/>
<keyword evidence="6" id="KW-0227">DNA damage</keyword>
<dbReference type="PANTHER" id="PTHR31526">
    <property type="entry name" value="SOSS COMPLEX SUBUNIT C"/>
    <property type="match status" value="1"/>
</dbReference>
<organism evidence="7 8">
    <name type="scientific">Canis lupus familiaris</name>
    <name type="common">Dog</name>
    <name type="synonym">Canis familiaris</name>
    <dbReference type="NCBI Taxonomy" id="9615"/>
    <lineage>
        <taxon>Eukaryota</taxon>
        <taxon>Metazoa</taxon>
        <taxon>Chordata</taxon>
        <taxon>Craniata</taxon>
        <taxon>Vertebrata</taxon>
        <taxon>Euteleostomi</taxon>
        <taxon>Mammalia</taxon>
        <taxon>Eutheria</taxon>
        <taxon>Laurasiatheria</taxon>
        <taxon>Carnivora</taxon>
        <taxon>Caniformia</taxon>
        <taxon>Canidae</taxon>
        <taxon>Canis</taxon>
    </lineage>
</organism>
<dbReference type="InterPro" id="IPR031821">
    <property type="entry name" value="SOSSC"/>
</dbReference>
<name>A0A8C0RE81_CANLF</name>
<evidence type="ECO:0000256" key="5">
    <source>
        <dbReference type="ARBA" id="ARBA00033066"/>
    </source>
</evidence>
<dbReference type="GO" id="GO:0010212">
    <property type="term" value="P:response to ionizing radiation"/>
    <property type="evidence" value="ECO:0007669"/>
    <property type="project" value="UniProtKB-UniRule"/>
</dbReference>
<comment type="subcellular location">
    <subcellularLocation>
        <location evidence="6">Nucleus</location>
    </subcellularLocation>
</comment>
<comment type="subunit">
    <text evidence="6">Component of the SOSS complex.</text>
</comment>
<sequence length="116" mass="12707">MSANSSGQGFQNKNRVAILAELDNEGRKLLVLLKISTLPVPLSFSHLCSCVHMLPCSPLSLWKKKGLPGHAEQQHIAAQQKIALQHAHAHSFGCFKTQDSAFGNHILPILPHLDLE</sequence>
<dbReference type="AlphaFoldDB" id="A0A8C0RE81"/>
<dbReference type="GO" id="GO:0070876">
    <property type="term" value="C:SOSS complex"/>
    <property type="evidence" value="ECO:0007669"/>
    <property type="project" value="UniProtKB-UniRule"/>
</dbReference>
<dbReference type="PANTHER" id="PTHR31526:SF2">
    <property type="entry name" value="SOSS COMPLEX SUBUNIT C"/>
    <property type="match status" value="1"/>
</dbReference>
<reference evidence="7" key="1">
    <citation type="submission" date="2019-03" db="EMBL/GenBank/DDBJ databases">
        <authorList>
            <person name="Warren W.C."/>
            <person name="Johnson G.S."/>
        </authorList>
    </citation>
    <scope>NUCLEOTIDE SEQUENCE [LARGE SCALE GENOMIC DNA]</scope>
    <source>
        <strain evidence="7">Basenji</strain>
    </source>
</reference>
<reference evidence="7" key="2">
    <citation type="submission" date="2025-08" db="UniProtKB">
        <authorList>
            <consortium name="Ensembl"/>
        </authorList>
    </citation>
    <scope>IDENTIFICATION</scope>
</reference>
<dbReference type="GO" id="GO:0006281">
    <property type="term" value="P:DNA repair"/>
    <property type="evidence" value="ECO:0007669"/>
    <property type="project" value="UniProtKB-UniRule"/>
</dbReference>
<evidence type="ECO:0000313" key="7">
    <source>
        <dbReference type="Ensembl" id="ENSCAFP00030010822.1"/>
    </source>
</evidence>
<evidence type="ECO:0000313" key="8">
    <source>
        <dbReference type="Proteomes" id="UP000694429"/>
    </source>
</evidence>
<accession>A0A8C0RE81</accession>
<protein>
    <recommendedName>
        <fullName evidence="2 6">SOSS complex subunit C</fullName>
        <shortName evidence="6">SOSS-C</shortName>
        <shortName evidence="6">SSB-interacting protein 1</shortName>
    </recommendedName>
    <alternativeName>
        <fullName evidence="3 6">Sensor of single-strand DNA complex subunit C</fullName>
    </alternativeName>
    <alternativeName>
        <fullName evidence="5 6">Sensor of ssDNA subunit C</fullName>
    </alternativeName>
    <alternativeName>
        <fullName evidence="4 6">Single-stranded DNA-binding protein-interacting protein 1</fullName>
    </alternativeName>
</protein>
<comment type="function">
    <text evidence="6">Component of the SOSS complex, a multiprotein complex that functions downstream of the MRN complex to promote DNA repair and G2/M checkpoint. The SOSS complex associates with single-stranded DNA at DNA lesions and influences diverse endpoints in the cellular DNA damage response including cell-cycle checkpoint activation, recombinational repair and maintenance of genomic stability. Required for efficient homologous recombination-dependent repair of double-strand breaks (DSBs).</text>
</comment>
<evidence type="ECO:0000256" key="4">
    <source>
        <dbReference type="ARBA" id="ARBA00031967"/>
    </source>
</evidence>
<dbReference type="Proteomes" id="UP000694429">
    <property type="component" value="Chromosome 2"/>
</dbReference>
<evidence type="ECO:0000256" key="3">
    <source>
        <dbReference type="ARBA" id="ARBA00030383"/>
    </source>
</evidence>
<evidence type="ECO:0000256" key="1">
    <source>
        <dbReference type="ARBA" id="ARBA00007829"/>
    </source>
</evidence>
<keyword evidence="6" id="KW-0539">Nucleus</keyword>
<dbReference type="Ensembl" id="ENSCAFT00030012370.1">
    <property type="protein sequence ID" value="ENSCAFP00030010822.1"/>
    <property type="gene ID" value="ENSCAFG00030006724.1"/>
</dbReference>
<dbReference type="Pfam" id="PF15925">
    <property type="entry name" value="SOSSC"/>
    <property type="match status" value="1"/>
</dbReference>
<evidence type="ECO:0000256" key="6">
    <source>
        <dbReference type="RuleBase" id="RU369016"/>
    </source>
</evidence>
<keyword evidence="6" id="KW-0234">DNA repair</keyword>
<evidence type="ECO:0000256" key="2">
    <source>
        <dbReference type="ARBA" id="ARBA00014540"/>
    </source>
</evidence>